<protein>
    <submittedName>
        <fullName evidence="2">Uncharacterized protein</fullName>
    </submittedName>
</protein>
<gene>
    <name evidence="2" type="ORF">C2845_PM08G13800</name>
</gene>
<organism evidence="2 3">
    <name type="scientific">Panicum miliaceum</name>
    <name type="common">Proso millet</name>
    <name type="synonym">Broomcorn millet</name>
    <dbReference type="NCBI Taxonomy" id="4540"/>
    <lineage>
        <taxon>Eukaryota</taxon>
        <taxon>Viridiplantae</taxon>
        <taxon>Streptophyta</taxon>
        <taxon>Embryophyta</taxon>
        <taxon>Tracheophyta</taxon>
        <taxon>Spermatophyta</taxon>
        <taxon>Magnoliopsida</taxon>
        <taxon>Liliopsida</taxon>
        <taxon>Poales</taxon>
        <taxon>Poaceae</taxon>
        <taxon>PACMAD clade</taxon>
        <taxon>Panicoideae</taxon>
        <taxon>Panicodae</taxon>
        <taxon>Paniceae</taxon>
        <taxon>Panicinae</taxon>
        <taxon>Panicum</taxon>
        <taxon>Panicum sect. Panicum</taxon>
    </lineage>
</organism>
<dbReference type="EMBL" id="PQIB02000010">
    <property type="protein sequence ID" value="RLM91451.1"/>
    <property type="molecule type" value="Genomic_DNA"/>
</dbReference>
<feature type="region of interest" description="Disordered" evidence="1">
    <location>
        <begin position="50"/>
        <end position="73"/>
    </location>
</feature>
<reference evidence="3" key="1">
    <citation type="journal article" date="2019" name="Nat. Commun.">
        <title>The genome of broomcorn millet.</title>
        <authorList>
            <person name="Zou C."/>
            <person name="Miki D."/>
            <person name="Li D."/>
            <person name="Tang Q."/>
            <person name="Xiao L."/>
            <person name="Rajput S."/>
            <person name="Deng P."/>
            <person name="Jia W."/>
            <person name="Huang R."/>
            <person name="Zhang M."/>
            <person name="Sun Y."/>
            <person name="Hu J."/>
            <person name="Fu X."/>
            <person name="Schnable P.S."/>
            <person name="Li F."/>
            <person name="Zhang H."/>
            <person name="Feng B."/>
            <person name="Zhu X."/>
            <person name="Liu R."/>
            <person name="Schnable J.C."/>
            <person name="Zhu J.-K."/>
            <person name="Zhang H."/>
        </authorList>
    </citation>
    <scope>NUCLEOTIDE SEQUENCE [LARGE SCALE GENOMIC DNA]</scope>
</reference>
<name>A0A3L6QWV9_PANMI</name>
<evidence type="ECO:0000313" key="3">
    <source>
        <dbReference type="Proteomes" id="UP000275267"/>
    </source>
</evidence>
<proteinExistence type="predicted"/>
<evidence type="ECO:0000256" key="1">
    <source>
        <dbReference type="SAM" id="MobiDB-lite"/>
    </source>
</evidence>
<dbReference type="AlphaFoldDB" id="A0A3L6QWV9"/>
<evidence type="ECO:0000313" key="2">
    <source>
        <dbReference type="EMBL" id="RLM91451.1"/>
    </source>
</evidence>
<comment type="caution">
    <text evidence="2">The sequence shown here is derived from an EMBL/GenBank/DDBJ whole genome shotgun (WGS) entry which is preliminary data.</text>
</comment>
<accession>A0A3L6QWV9</accession>
<keyword evidence="3" id="KW-1185">Reference proteome</keyword>
<dbReference type="Proteomes" id="UP000275267">
    <property type="component" value="Unassembled WGS sequence"/>
</dbReference>
<sequence>MLRARVSYAEDQVARAGGGNGVAGRAVCGQAGTLRGAGAWEQCAGMARARGAGPGAGVHRDDCARAAPPLRES</sequence>